<evidence type="ECO:0000313" key="2">
    <source>
        <dbReference type="EMBL" id="CRK75293.1"/>
    </source>
</evidence>
<proteinExistence type="predicted"/>
<gene>
    <name evidence="2" type="ORF">NIG5292_01337</name>
</gene>
<evidence type="ECO:0000313" key="3">
    <source>
        <dbReference type="Proteomes" id="UP000048949"/>
    </source>
</evidence>
<dbReference type="Proteomes" id="UP000048949">
    <property type="component" value="Unassembled WGS sequence"/>
</dbReference>
<dbReference type="Pfam" id="PF04390">
    <property type="entry name" value="LptE"/>
    <property type="match status" value="1"/>
</dbReference>
<organism evidence="2 3">
    <name type="scientific">Nereida ignava</name>
    <dbReference type="NCBI Taxonomy" id="282199"/>
    <lineage>
        <taxon>Bacteria</taxon>
        <taxon>Pseudomonadati</taxon>
        <taxon>Pseudomonadota</taxon>
        <taxon>Alphaproteobacteria</taxon>
        <taxon>Rhodobacterales</taxon>
        <taxon>Roseobacteraceae</taxon>
        <taxon>Nereida</taxon>
    </lineage>
</organism>
<dbReference type="GO" id="GO:0019867">
    <property type="term" value="C:outer membrane"/>
    <property type="evidence" value="ECO:0007669"/>
    <property type="project" value="InterPro"/>
</dbReference>
<dbReference type="GO" id="GO:0043165">
    <property type="term" value="P:Gram-negative-bacterium-type cell outer membrane assembly"/>
    <property type="evidence" value="ECO:0007669"/>
    <property type="project" value="InterPro"/>
</dbReference>
<keyword evidence="3" id="KW-1185">Reference proteome</keyword>
<dbReference type="EMBL" id="CVQV01000005">
    <property type="protein sequence ID" value="CRK75293.1"/>
    <property type="molecule type" value="Genomic_DNA"/>
</dbReference>
<feature type="signal peptide" evidence="1">
    <location>
        <begin position="1"/>
        <end position="17"/>
    </location>
</feature>
<dbReference type="AlphaFoldDB" id="A0A0U1NLB5"/>
<dbReference type="OrthoDB" id="7629596at2"/>
<protein>
    <recommendedName>
        <fullName evidence="4">LPS-assembly lipoprotein</fullName>
    </recommendedName>
</protein>
<sequence>MLLSRRLFCIGAPLALGACGFAPLHNGAAKRGQIAFDPPDDRVSLDLRNALEDRLGTAQSPLFKLSYETEIREDGVGITTDQVTTRFNLIGETQYTLRRLSDDSVVTSGVVDSFTSYAATGTTVATQTAQLDAQRRLVVILADQMTARLLVSLP</sequence>
<evidence type="ECO:0008006" key="4">
    <source>
        <dbReference type="Google" id="ProtNLM"/>
    </source>
</evidence>
<accession>A0A0U1NLB5</accession>
<dbReference type="RefSeq" id="WP_048598674.1">
    <property type="nucleotide sequence ID" value="NZ_CBFHGK010000002.1"/>
</dbReference>
<keyword evidence="1" id="KW-0732">Signal</keyword>
<dbReference type="Gene3D" id="3.30.160.150">
    <property type="entry name" value="Lipoprotein like domain"/>
    <property type="match status" value="1"/>
</dbReference>
<dbReference type="PROSITE" id="PS51257">
    <property type="entry name" value="PROKAR_LIPOPROTEIN"/>
    <property type="match status" value="1"/>
</dbReference>
<evidence type="ECO:0000256" key="1">
    <source>
        <dbReference type="SAM" id="SignalP"/>
    </source>
</evidence>
<feature type="chain" id="PRO_5006712228" description="LPS-assembly lipoprotein" evidence="1">
    <location>
        <begin position="18"/>
        <end position="154"/>
    </location>
</feature>
<dbReference type="InterPro" id="IPR007485">
    <property type="entry name" value="LPS_assembly_LptE"/>
</dbReference>
<dbReference type="STRING" id="282199.GCA_001049735_01336"/>
<name>A0A0U1NLB5_9RHOB</name>
<reference evidence="2 3" key="1">
    <citation type="submission" date="2015-04" db="EMBL/GenBank/DDBJ databases">
        <authorList>
            <person name="Syromyatnikov M.Y."/>
            <person name="Popov V.N."/>
        </authorList>
    </citation>
    <scope>NUCLEOTIDE SEQUENCE [LARGE SCALE GENOMIC DNA]</scope>
    <source>
        <strain evidence="2 3">CECT 5292</strain>
    </source>
</reference>